<dbReference type="InterPro" id="IPR039425">
    <property type="entry name" value="RNA_pol_sigma-70-like"/>
</dbReference>
<dbReference type="Pfam" id="PF08281">
    <property type="entry name" value="Sigma70_r4_2"/>
    <property type="match status" value="1"/>
</dbReference>
<reference evidence="7 8" key="1">
    <citation type="submission" date="2019-01" db="EMBL/GenBank/DDBJ databases">
        <authorList>
            <person name="Li J."/>
        </authorList>
    </citation>
    <scope>NUCLEOTIDE SEQUENCE [LARGE SCALE GENOMIC DNA]</scope>
    <source>
        <strain evidence="7 8">CGMCC 4.7180</strain>
    </source>
</reference>
<dbReference type="RefSeq" id="WP_129234621.1">
    <property type="nucleotide sequence ID" value="NZ_SDPL01000154.1"/>
</dbReference>
<feature type="domain" description="RNA polymerase sigma-70 region 2" evidence="5">
    <location>
        <begin position="26"/>
        <end position="94"/>
    </location>
</feature>
<evidence type="ECO:0000259" key="5">
    <source>
        <dbReference type="Pfam" id="PF04542"/>
    </source>
</evidence>
<dbReference type="AlphaFoldDB" id="A0A4Q2JLQ5"/>
<dbReference type="Gene3D" id="1.10.1740.10">
    <property type="match status" value="1"/>
</dbReference>
<keyword evidence="4" id="KW-0804">Transcription</keyword>
<evidence type="ECO:0000256" key="3">
    <source>
        <dbReference type="ARBA" id="ARBA00023082"/>
    </source>
</evidence>
<dbReference type="InterPro" id="IPR007627">
    <property type="entry name" value="RNA_pol_sigma70_r2"/>
</dbReference>
<dbReference type="InterPro" id="IPR013249">
    <property type="entry name" value="RNA_pol_sigma70_r4_t2"/>
</dbReference>
<dbReference type="SUPFAM" id="SSF88946">
    <property type="entry name" value="Sigma2 domain of RNA polymerase sigma factors"/>
    <property type="match status" value="1"/>
</dbReference>
<comment type="caution">
    <text evidence="7">The sequence shown here is derived from an EMBL/GenBank/DDBJ whole genome shotgun (WGS) entry which is preliminary data.</text>
</comment>
<gene>
    <name evidence="7" type="ORF">ESO86_09140</name>
</gene>
<keyword evidence="3" id="KW-0731">Sigma factor</keyword>
<dbReference type="EMBL" id="SDPL01000154">
    <property type="protein sequence ID" value="RXZ47137.1"/>
    <property type="molecule type" value="Genomic_DNA"/>
</dbReference>
<feature type="domain" description="RNA polymerase sigma factor 70 region 4 type 2" evidence="6">
    <location>
        <begin position="126"/>
        <end position="178"/>
    </location>
</feature>
<proteinExistence type="inferred from homology"/>
<name>A0A4Q2JLQ5_9MICO</name>
<evidence type="ECO:0000313" key="8">
    <source>
        <dbReference type="Proteomes" id="UP000292881"/>
    </source>
</evidence>
<keyword evidence="8" id="KW-1185">Reference proteome</keyword>
<accession>A0A4Q2JLQ5</accession>
<dbReference type="OrthoDB" id="5243766at2"/>
<dbReference type="InterPro" id="IPR014284">
    <property type="entry name" value="RNA_pol_sigma-70_dom"/>
</dbReference>
<dbReference type="Proteomes" id="UP000292881">
    <property type="component" value="Unassembled WGS sequence"/>
</dbReference>
<protein>
    <submittedName>
        <fullName evidence="7">RNA polymerase sigma factor</fullName>
    </submittedName>
</protein>
<dbReference type="NCBIfam" id="TIGR02937">
    <property type="entry name" value="sigma70-ECF"/>
    <property type="match status" value="1"/>
</dbReference>
<keyword evidence="2" id="KW-0805">Transcription regulation</keyword>
<organism evidence="7 8">
    <name type="scientific">Agromyces binzhouensis</name>
    <dbReference type="NCBI Taxonomy" id="1817495"/>
    <lineage>
        <taxon>Bacteria</taxon>
        <taxon>Bacillati</taxon>
        <taxon>Actinomycetota</taxon>
        <taxon>Actinomycetes</taxon>
        <taxon>Micrococcales</taxon>
        <taxon>Microbacteriaceae</taxon>
        <taxon>Agromyces</taxon>
    </lineage>
</organism>
<comment type="similarity">
    <text evidence="1">Belongs to the sigma-70 factor family. ECF subfamily.</text>
</comment>
<dbReference type="PANTHER" id="PTHR43133:SF25">
    <property type="entry name" value="RNA POLYMERASE SIGMA FACTOR RFAY-RELATED"/>
    <property type="match status" value="1"/>
</dbReference>
<dbReference type="GO" id="GO:0006352">
    <property type="term" value="P:DNA-templated transcription initiation"/>
    <property type="evidence" value="ECO:0007669"/>
    <property type="project" value="InterPro"/>
</dbReference>
<evidence type="ECO:0000256" key="4">
    <source>
        <dbReference type="ARBA" id="ARBA00023163"/>
    </source>
</evidence>
<dbReference type="GO" id="GO:0003677">
    <property type="term" value="F:DNA binding"/>
    <property type="evidence" value="ECO:0007669"/>
    <property type="project" value="InterPro"/>
</dbReference>
<evidence type="ECO:0000313" key="7">
    <source>
        <dbReference type="EMBL" id="RXZ47137.1"/>
    </source>
</evidence>
<dbReference type="InterPro" id="IPR013324">
    <property type="entry name" value="RNA_pol_sigma_r3/r4-like"/>
</dbReference>
<evidence type="ECO:0000259" key="6">
    <source>
        <dbReference type="Pfam" id="PF08281"/>
    </source>
</evidence>
<evidence type="ECO:0000256" key="2">
    <source>
        <dbReference type="ARBA" id="ARBA00023015"/>
    </source>
</evidence>
<dbReference type="PANTHER" id="PTHR43133">
    <property type="entry name" value="RNA POLYMERASE ECF-TYPE SIGMA FACTO"/>
    <property type="match status" value="1"/>
</dbReference>
<dbReference type="GO" id="GO:0016987">
    <property type="term" value="F:sigma factor activity"/>
    <property type="evidence" value="ECO:0007669"/>
    <property type="project" value="UniProtKB-KW"/>
</dbReference>
<sequence length="187" mass="20815">MEEDDESDAELLGRLAGGDQQALATLFDRHAAAVTRYAWALAPNRMDVEEIVQDTFLTAWRKSAEVTLPDVSLLPWLLVTCRNLARNLARKAQRHAADALPDDAAGGRGVAAGRDHTTERAREELQWVLAEIDRLEPLDRRICELCLVEGHPYAEAAERLGLTVGALKQRVSRNRARLRRAVTADEN</sequence>
<dbReference type="InterPro" id="IPR013325">
    <property type="entry name" value="RNA_pol_sigma_r2"/>
</dbReference>
<dbReference type="SUPFAM" id="SSF88659">
    <property type="entry name" value="Sigma3 and sigma4 domains of RNA polymerase sigma factors"/>
    <property type="match status" value="1"/>
</dbReference>
<dbReference type="Pfam" id="PF04542">
    <property type="entry name" value="Sigma70_r2"/>
    <property type="match status" value="1"/>
</dbReference>
<dbReference type="Gene3D" id="1.10.10.10">
    <property type="entry name" value="Winged helix-like DNA-binding domain superfamily/Winged helix DNA-binding domain"/>
    <property type="match status" value="1"/>
</dbReference>
<evidence type="ECO:0000256" key="1">
    <source>
        <dbReference type="ARBA" id="ARBA00010641"/>
    </source>
</evidence>
<dbReference type="InterPro" id="IPR036388">
    <property type="entry name" value="WH-like_DNA-bd_sf"/>
</dbReference>